<dbReference type="PROSITE" id="PS51003">
    <property type="entry name" value="CYTB_CTER"/>
    <property type="match status" value="1"/>
</dbReference>
<feature type="binding site" description="axial binding residue" evidence="15">
    <location>
        <position position="129"/>
    </location>
    <ligand>
        <name>heme b</name>
        <dbReference type="ChEBI" id="CHEBI:60344"/>
        <label>b562</label>
    </ligand>
    <ligandPart>
        <name>Fe</name>
        <dbReference type="ChEBI" id="CHEBI:18248"/>
    </ligandPart>
</feature>
<dbReference type="GO" id="GO:0045275">
    <property type="term" value="C:respiratory chain complex III"/>
    <property type="evidence" value="ECO:0007669"/>
    <property type="project" value="InterPro"/>
</dbReference>
<evidence type="ECO:0000313" key="21">
    <source>
        <dbReference type="EMBL" id="QKE90698.1"/>
    </source>
</evidence>
<dbReference type="InterPro" id="IPR016174">
    <property type="entry name" value="Di-haem_cyt_TM"/>
</dbReference>
<feature type="binding site" description="axial binding residue" evidence="15">
    <location>
        <position position="143"/>
    </location>
    <ligand>
        <name>heme b</name>
        <dbReference type="ChEBI" id="CHEBI:60344"/>
        <label>b566</label>
    </ligand>
    <ligandPart>
        <name>Fe</name>
        <dbReference type="ChEBI" id="CHEBI:18248"/>
    </ligandPart>
</feature>
<feature type="transmembrane region" description="Helical" evidence="18">
    <location>
        <begin position="370"/>
        <end position="390"/>
    </location>
</feature>
<accession>A0A6M8HQS0</accession>
<organism evidence="21 22">
    <name type="scientific">Lichenicola cladoniae</name>
    <dbReference type="NCBI Taxonomy" id="1484109"/>
    <lineage>
        <taxon>Bacteria</taxon>
        <taxon>Pseudomonadati</taxon>
        <taxon>Pseudomonadota</taxon>
        <taxon>Alphaproteobacteria</taxon>
        <taxon>Acetobacterales</taxon>
        <taxon>Acetobacteraceae</taxon>
        <taxon>Lichenicola</taxon>
    </lineage>
</organism>
<evidence type="ECO:0000256" key="14">
    <source>
        <dbReference type="PIRSR" id="PIRSR038885-1"/>
    </source>
</evidence>
<comment type="function">
    <text evidence="1 16">Component of the ubiquinol-cytochrome c reductase complex (complex III or cytochrome b-c1 complex), which is a respiratory chain that generates an electrochemical potential coupled to ATP synthesis.</text>
</comment>
<feature type="compositionally biased region" description="Low complexity" evidence="17">
    <location>
        <begin position="8"/>
        <end position="20"/>
    </location>
</feature>
<dbReference type="GO" id="GO:0016491">
    <property type="term" value="F:oxidoreductase activity"/>
    <property type="evidence" value="ECO:0007669"/>
    <property type="project" value="InterPro"/>
</dbReference>
<dbReference type="GO" id="GO:0008121">
    <property type="term" value="F:quinol-cytochrome-c reductase activity"/>
    <property type="evidence" value="ECO:0007669"/>
    <property type="project" value="InterPro"/>
</dbReference>
<feature type="transmembrane region" description="Helical" evidence="18">
    <location>
        <begin position="159"/>
        <end position="181"/>
    </location>
</feature>
<protein>
    <recommendedName>
        <fullName evidence="4 16">Cytochrome b</fullName>
    </recommendedName>
</protein>
<evidence type="ECO:0000256" key="3">
    <source>
        <dbReference type="ARBA" id="ARBA00011649"/>
    </source>
</evidence>
<dbReference type="Pfam" id="PF00033">
    <property type="entry name" value="Cytochrome_B"/>
    <property type="match status" value="1"/>
</dbReference>
<dbReference type="Gene3D" id="1.20.810.10">
    <property type="entry name" value="Cytochrome Bc1 Complex, Chain C"/>
    <property type="match status" value="1"/>
</dbReference>
<evidence type="ECO:0000256" key="12">
    <source>
        <dbReference type="ARBA" id="ARBA00023004"/>
    </source>
</evidence>
<dbReference type="PANTHER" id="PTHR19271:SF16">
    <property type="entry name" value="CYTOCHROME B"/>
    <property type="match status" value="1"/>
</dbReference>
<keyword evidence="11 18" id="KW-1133">Transmembrane helix</keyword>
<evidence type="ECO:0000256" key="5">
    <source>
        <dbReference type="ARBA" id="ARBA00022448"/>
    </source>
</evidence>
<dbReference type="CDD" id="cd00290">
    <property type="entry name" value="cytochrome_b_C"/>
    <property type="match status" value="1"/>
</dbReference>
<dbReference type="InterPro" id="IPR048259">
    <property type="entry name" value="Cytochrome_b_N_euk/bac"/>
</dbReference>
<dbReference type="AlphaFoldDB" id="A0A6M8HQS0"/>
<dbReference type="InterPro" id="IPR005798">
    <property type="entry name" value="Cyt_b/b6_C"/>
</dbReference>
<reference evidence="21 22" key="1">
    <citation type="journal article" date="2014" name="World J. Microbiol. Biotechnol.">
        <title>Biodiversity and physiological characteristics of Antarctic and Arctic lichens-associated bacteria.</title>
        <authorList>
            <person name="Lee Y.M."/>
            <person name="Kim E.H."/>
            <person name="Lee H.K."/>
            <person name="Hong S.G."/>
        </authorList>
    </citation>
    <scope>NUCLEOTIDE SEQUENCE [LARGE SCALE GENOMIC DNA]</scope>
    <source>
        <strain evidence="21 22">PAMC 26569</strain>
    </source>
</reference>
<dbReference type="InterPro" id="IPR030689">
    <property type="entry name" value="Cytochrome_b"/>
</dbReference>
<dbReference type="PANTHER" id="PTHR19271">
    <property type="entry name" value="CYTOCHROME B"/>
    <property type="match status" value="1"/>
</dbReference>
<feature type="domain" description="Cytochrome b/b6 C-terminal region profile" evidence="20">
    <location>
        <begin position="260"/>
        <end position="430"/>
    </location>
</feature>
<dbReference type="PIRSF" id="PIRSF038885">
    <property type="entry name" value="COB"/>
    <property type="match status" value="1"/>
</dbReference>
<feature type="transmembrane region" description="Helical" evidence="18">
    <location>
        <begin position="123"/>
        <end position="144"/>
    </location>
</feature>
<feature type="transmembrane region" description="Helical" evidence="18">
    <location>
        <begin position="280"/>
        <end position="300"/>
    </location>
</feature>
<keyword evidence="6 15" id="KW-0349">Heme</keyword>
<evidence type="ECO:0000256" key="11">
    <source>
        <dbReference type="ARBA" id="ARBA00022989"/>
    </source>
</evidence>
<feature type="region of interest" description="Disordered" evidence="17">
    <location>
        <begin position="1"/>
        <end position="20"/>
    </location>
</feature>
<dbReference type="Pfam" id="PF00032">
    <property type="entry name" value="Cytochrom_B_C"/>
    <property type="match status" value="1"/>
</dbReference>
<dbReference type="PROSITE" id="PS51002">
    <property type="entry name" value="CYTB_NTER"/>
    <property type="match status" value="1"/>
</dbReference>
<evidence type="ECO:0000256" key="10">
    <source>
        <dbReference type="ARBA" id="ARBA00022982"/>
    </source>
</evidence>
<keyword evidence="8 16" id="KW-0812">Transmembrane</keyword>
<keyword evidence="10 16" id="KW-0249">Electron transport</keyword>
<comment type="subunit">
    <text evidence="3 16">The main subunits of complex b-c1 are: cytochrome b, cytochrome c1 and the Rieske protein.</text>
</comment>
<evidence type="ECO:0000256" key="16">
    <source>
        <dbReference type="RuleBase" id="RU003385"/>
    </source>
</evidence>
<dbReference type="Proteomes" id="UP000500767">
    <property type="component" value="Chromosome"/>
</dbReference>
<evidence type="ECO:0000256" key="13">
    <source>
        <dbReference type="ARBA" id="ARBA00023136"/>
    </source>
</evidence>
<dbReference type="InterPro" id="IPR027387">
    <property type="entry name" value="Cytb/b6-like_sf"/>
</dbReference>
<dbReference type="InterPro" id="IPR048260">
    <property type="entry name" value="Cytochrome_b_C_euk/bac"/>
</dbReference>
<dbReference type="InterPro" id="IPR005797">
    <property type="entry name" value="Cyt_b/b6_N"/>
</dbReference>
<evidence type="ECO:0000256" key="9">
    <source>
        <dbReference type="ARBA" id="ARBA00022723"/>
    </source>
</evidence>
<feature type="transmembrane region" description="Helical" evidence="18">
    <location>
        <begin position="228"/>
        <end position="248"/>
    </location>
</feature>
<keyword evidence="9 15" id="KW-0479">Metal-binding</keyword>
<feature type="transmembrane region" description="Helical" evidence="18">
    <location>
        <begin position="188"/>
        <end position="208"/>
    </location>
</feature>
<evidence type="ECO:0000256" key="15">
    <source>
        <dbReference type="PIRSR" id="PIRSR038885-2"/>
    </source>
</evidence>
<dbReference type="GO" id="GO:0046872">
    <property type="term" value="F:metal ion binding"/>
    <property type="evidence" value="ECO:0007669"/>
    <property type="project" value="UniProtKB-KW"/>
</dbReference>
<evidence type="ECO:0000256" key="18">
    <source>
        <dbReference type="SAM" id="Phobius"/>
    </source>
</evidence>
<evidence type="ECO:0000256" key="8">
    <source>
        <dbReference type="ARBA" id="ARBA00022692"/>
    </source>
</evidence>
<sequence length="437" mass="48020">MAQRPDDPAPGAQPDAALPADADDQIAEHRYGREPTSALPAASHPIAHWFDARLPLISGFRREYVAYPMPRNLNYLWNFGAFTTVALAVLLLSGIFLALHYTASTSLAFASVEAIDRQVPSGWLLRSIHMGGVSMFFAVLYVHTWRSLYYGSYKSPREVLWLTGMALLAMVMAAAFAGYILPWGQMSYWGLVVATNAASAIPVLGHWLAGLLQGGPTIGDASLHRIYVLHFVMAFAAIGVVVLHVAALHITGSNNPTGVEVKGPRDTIPFHPYYTTKDGLGLAVFVLVFAILVFFLPGWLTLSDNYVEANPLSTPADISPEWYFAPFYAILRAVPSKLGGLVLAVGSILVLFAIPWLDRSPVRSARYRPIYRWLMPLLLLSFVLLGIAGLKRPEGLWLAISRLAALYWFIHFLVVLPLLPRFERTLPEPDSIAGGAR</sequence>
<dbReference type="EMBL" id="CP053708">
    <property type="protein sequence ID" value="QKE90698.1"/>
    <property type="molecule type" value="Genomic_DNA"/>
</dbReference>
<feature type="transmembrane region" description="Helical" evidence="18">
    <location>
        <begin position="338"/>
        <end position="358"/>
    </location>
</feature>
<dbReference type="KEGG" id="lck:HN018_12205"/>
<evidence type="ECO:0000256" key="4">
    <source>
        <dbReference type="ARBA" id="ARBA00013531"/>
    </source>
</evidence>
<keyword evidence="7 16" id="KW-0679">Respiratory chain</keyword>
<evidence type="ECO:0000256" key="17">
    <source>
        <dbReference type="SAM" id="MobiDB-lite"/>
    </source>
</evidence>
<name>A0A6M8HQS0_9PROT</name>
<dbReference type="RefSeq" id="WP_171835649.1">
    <property type="nucleotide sequence ID" value="NZ_CP053708.1"/>
</dbReference>
<dbReference type="SUPFAM" id="SSF81648">
    <property type="entry name" value="a domain/subunit of cytochrome bc1 complex (Ubiquinol-cytochrome c reductase)"/>
    <property type="match status" value="1"/>
</dbReference>
<keyword evidence="5 16" id="KW-0813">Transport</keyword>
<dbReference type="GO" id="GO:0022904">
    <property type="term" value="P:respiratory electron transport chain"/>
    <property type="evidence" value="ECO:0007669"/>
    <property type="project" value="InterPro"/>
</dbReference>
<comment type="similarity">
    <text evidence="16">Belongs to the cytochrome b family.</text>
</comment>
<evidence type="ECO:0000256" key="6">
    <source>
        <dbReference type="ARBA" id="ARBA00022617"/>
    </source>
</evidence>
<dbReference type="SUPFAM" id="SSF81342">
    <property type="entry name" value="Transmembrane di-heme cytochromes"/>
    <property type="match status" value="1"/>
</dbReference>
<keyword evidence="13 18" id="KW-0472">Membrane</keyword>
<feature type="transmembrane region" description="Helical" evidence="18">
    <location>
        <begin position="75"/>
        <end position="102"/>
    </location>
</feature>
<evidence type="ECO:0000256" key="2">
    <source>
        <dbReference type="ARBA" id="ARBA00004141"/>
    </source>
</evidence>
<evidence type="ECO:0000259" key="19">
    <source>
        <dbReference type="PROSITE" id="PS51002"/>
    </source>
</evidence>
<proteinExistence type="inferred from homology"/>
<comment type="cofactor">
    <cofactor evidence="16">
        <name>heme b</name>
        <dbReference type="ChEBI" id="CHEBI:60344"/>
    </cofactor>
    <text evidence="16">Binds 2 heme groups non-covalently.</text>
</comment>
<evidence type="ECO:0000259" key="20">
    <source>
        <dbReference type="PROSITE" id="PS51003"/>
    </source>
</evidence>
<evidence type="ECO:0000313" key="22">
    <source>
        <dbReference type="Proteomes" id="UP000500767"/>
    </source>
</evidence>
<comment type="cofactor">
    <cofactor evidence="15">
        <name>heme</name>
        <dbReference type="ChEBI" id="CHEBI:30413"/>
    </cofactor>
    <text evidence="15">Binds 2 heme groups non-covalently.</text>
</comment>
<feature type="binding site" evidence="14">
    <location>
        <position position="249"/>
    </location>
    <ligand>
        <name>a ubiquinone</name>
        <dbReference type="ChEBI" id="CHEBI:16389"/>
    </ligand>
</feature>
<dbReference type="InterPro" id="IPR036150">
    <property type="entry name" value="Cyt_b/b6_C_sf"/>
</dbReference>
<feature type="transmembrane region" description="Helical" evidence="18">
    <location>
        <begin position="396"/>
        <end position="419"/>
    </location>
</feature>
<feature type="binding site" description="axial binding residue" evidence="15">
    <location>
        <position position="230"/>
    </location>
    <ligand>
        <name>heme b</name>
        <dbReference type="ChEBI" id="CHEBI:60344"/>
        <label>b562</label>
    </ligand>
    <ligandPart>
        <name>Fe</name>
        <dbReference type="ChEBI" id="CHEBI:18248"/>
    </ligandPart>
</feature>
<keyword evidence="22" id="KW-1185">Reference proteome</keyword>
<feature type="binding site" description="axial binding residue" evidence="15">
    <location>
        <position position="244"/>
    </location>
    <ligand>
        <name>heme b</name>
        <dbReference type="ChEBI" id="CHEBI:60344"/>
        <label>b566</label>
    </ligand>
    <ligandPart>
        <name>Fe</name>
        <dbReference type="ChEBI" id="CHEBI:18248"/>
    </ligandPart>
</feature>
<evidence type="ECO:0000256" key="7">
    <source>
        <dbReference type="ARBA" id="ARBA00022660"/>
    </source>
</evidence>
<gene>
    <name evidence="21" type="ORF">HN018_12205</name>
</gene>
<evidence type="ECO:0000256" key="1">
    <source>
        <dbReference type="ARBA" id="ARBA00002444"/>
    </source>
</evidence>
<feature type="domain" description="Cytochrome b/b6 N-terminal region profile" evidence="19">
    <location>
        <begin position="46"/>
        <end position="257"/>
    </location>
</feature>
<dbReference type="CDD" id="cd00284">
    <property type="entry name" value="Cytochrome_b_N"/>
    <property type="match status" value="1"/>
</dbReference>
<comment type="subcellular location">
    <subcellularLocation>
        <location evidence="2">Membrane</location>
        <topology evidence="2">Multi-pass membrane protein</topology>
    </subcellularLocation>
</comment>
<keyword evidence="12 15" id="KW-0408">Iron</keyword>